<dbReference type="InterPro" id="IPR011013">
    <property type="entry name" value="Gal_mutarotase_sf_dom"/>
</dbReference>
<evidence type="ECO:0000256" key="5">
    <source>
        <dbReference type="ARBA" id="ARBA00022801"/>
    </source>
</evidence>
<evidence type="ECO:0000313" key="10">
    <source>
        <dbReference type="EMBL" id="CDP35718.1"/>
    </source>
</evidence>
<gene>
    <name evidence="10" type="ORF">GNLVRS02_ARAD1C41866g</name>
</gene>
<evidence type="ECO:0000259" key="9">
    <source>
        <dbReference type="SMART" id="SM00872"/>
    </source>
</evidence>
<dbReference type="GO" id="GO:0004559">
    <property type="term" value="F:alpha-mannosidase activity"/>
    <property type="evidence" value="ECO:0007669"/>
    <property type="project" value="UniProtKB-EC"/>
</dbReference>
<dbReference type="AlphaFoldDB" id="A0A060T462"/>
<dbReference type="InterPro" id="IPR000602">
    <property type="entry name" value="Glyco_hydro_38_N"/>
</dbReference>
<dbReference type="GO" id="GO:0000329">
    <property type="term" value="C:fungal-type vacuole membrane"/>
    <property type="evidence" value="ECO:0007669"/>
    <property type="project" value="TreeGrafter"/>
</dbReference>
<dbReference type="SMART" id="SM00872">
    <property type="entry name" value="Alpha-mann_mid"/>
    <property type="match status" value="1"/>
</dbReference>
<evidence type="ECO:0000256" key="6">
    <source>
        <dbReference type="ARBA" id="ARBA00023295"/>
    </source>
</evidence>
<dbReference type="InterPro" id="IPR054723">
    <property type="entry name" value="Ams1-like_N"/>
</dbReference>
<dbReference type="EMBL" id="HG937693">
    <property type="protein sequence ID" value="CDP35718.1"/>
    <property type="molecule type" value="Genomic_DNA"/>
</dbReference>
<dbReference type="GO" id="GO:0030246">
    <property type="term" value="F:carbohydrate binding"/>
    <property type="evidence" value="ECO:0007669"/>
    <property type="project" value="InterPro"/>
</dbReference>
<dbReference type="Gene3D" id="2.70.98.30">
    <property type="entry name" value="Golgi alpha-mannosidase II, domain 4"/>
    <property type="match status" value="1"/>
</dbReference>
<dbReference type="Pfam" id="PF07748">
    <property type="entry name" value="Glyco_hydro_38C"/>
    <property type="match status" value="1"/>
</dbReference>
<evidence type="ECO:0000256" key="2">
    <source>
        <dbReference type="ARBA" id="ARBA00009792"/>
    </source>
</evidence>
<dbReference type="GO" id="GO:0009313">
    <property type="term" value="P:oligosaccharide catabolic process"/>
    <property type="evidence" value="ECO:0007669"/>
    <property type="project" value="TreeGrafter"/>
</dbReference>
<dbReference type="InterPro" id="IPR041147">
    <property type="entry name" value="GH38_C"/>
</dbReference>
<comment type="catalytic activity">
    <reaction evidence="1">
        <text>Hydrolysis of terminal, non-reducing alpha-D-mannose residues in alpha-D-mannosides.</text>
        <dbReference type="EC" id="3.2.1.24"/>
    </reaction>
</comment>
<dbReference type="InterPro" id="IPR027291">
    <property type="entry name" value="Glyco_hydro_38_N_sf"/>
</dbReference>
<comment type="similarity">
    <text evidence="2">Belongs to the glycosyl hydrolase 38 family.</text>
</comment>
<feature type="domain" description="Glycoside hydrolase family 38 central" evidence="9">
    <location>
        <begin position="578"/>
        <end position="657"/>
    </location>
</feature>
<comment type="function">
    <text evidence="7">Degrades free oligosaccharides in the vacuole.</text>
</comment>
<reference evidence="10" key="1">
    <citation type="submission" date="2014-02" db="EMBL/GenBank/DDBJ databases">
        <authorList>
            <person name="Genoscope - CEA"/>
        </authorList>
    </citation>
    <scope>NUCLEOTIDE SEQUENCE</scope>
    <source>
        <strain evidence="10">LS3</strain>
    </source>
</reference>
<sequence>MPYRSPAAQTQPLLQPQFTHDFLSHQLDTTCGTTIVAMSGDSYPVLNNSPKGTQIPSIYQDRLRQFTDGGQYRDLNLAGYYDRDRVWGSSNVQLEVYSVPKLQRPSFKQAMKDAEWKPTSKGHSFGPSWSTHWFKIQVLVPTHWKGQVIFNWDSEDEGFVYSEEGHPVVGLSGQERKEYILPDSWKDGNWHLFYIETSCNYMSGDGSPPDMNKYFRLNRADLVWPNLEARALFIDYWIIGDAAREFPNDSWQKHKARNLGNQIMNTFDPENVDVSIAKCRKLAQELLGELVDSPKVFNSGQPDFVYAIGNCHIDTAWLWPFGETHRKVGRSWASQLDLLERYPEYRFVASQMQQFKWLSEDYPDLFARVKKAVIKGNFIPIGGSWVEHDTNMPGGESMVRQFLLGQRFMEQHFGFRTRTFWLPDSFGYSPQVPQFCRGVGIDRFLTQKLSWNNVNRFPHTSFNWVALDGSQVLVHMPPGNTYTARAHFGDVKRSLSQHRNLDLDQKGLLLFGHGDGGGGPTAEMLEKLRRCRGLSDNADGLLPRVQQNTSVDEFYDKILADTSNGKNLTTWNGEMYLEYHRGTYTTQALIKKGNRMCEALLHDLELAATLASLSVKHYEYPKKQIDELWQDVCLNQFHDVLPGSSIEMVYEDARPIHRKVLKHGRDLLRQALEALGISHEPFEGSHPVGFNSLPWKRGDIITVDSKASTTGDNDAVSQLDSEGNVLMRVESDGTSGICRPVSKKPSVPVSVCQQQKGTYTLDNGLLRVIIVGGALTSVWDYANKREVLDEGRRGNQFVIYDDQPLNFPAWDTELYSLDNKRNVEDGTVRIVENGPIRASVQVEQKISSKSSIKTTISLDAFFDDSDDSAGTFVEFSSVVEWHETYKFLKVEFPVDVRSDYATYETSYGAHRRPTHYNTTWDVAKFEVCGHRWADLSDMTYGVSILNDCKYGYSIHGNLMTLSLLRAPKSPDAHADMGTHTFRYALMPHKGPLNGLVVRTAYNFNHPMRTFYTSRVTNLEEEDILKGFEIVGNEDRNLVLANVKRFEDDVDVSTGELPVRGSKKTRSVIIRVYDSLGGRSRGTIRSPYFKVEQAFRVNHLEDEIEELDVDSDGGVDISLRAYEIASYKLVFSHPFRSKTIN</sequence>
<dbReference type="Pfam" id="PF09261">
    <property type="entry name" value="Alpha-mann_mid"/>
    <property type="match status" value="1"/>
</dbReference>
<dbReference type="PANTHER" id="PTHR46017">
    <property type="entry name" value="ALPHA-MANNOSIDASE 2C1"/>
    <property type="match status" value="1"/>
</dbReference>
<dbReference type="SUPFAM" id="SSF88713">
    <property type="entry name" value="Glycoside hydrolase/deacetylase"/>
    <property type="match status" value="1"/>
</dbReference>
<dbReference type="InterPro" id="IPR037094">
    <property type="entry name" value="Glyco_hydro_38_cen_sf"/>
</dbReference>
<evidence type="ECO:0000256" key="7">
    <source>
        <dbReference type="ARBA" id="ARBA00054985"/>
    </source>
</evidence>
<dbReference type="SUPFAM" id="SSF88688">
    <property type="entry name" value="Families 57/38 glycoside transferase middle domain"/>
    <property type="match status" value="1"/>
</dbReference>
<evidence type="ECO:0000256" key="4">
    <source>
        <dbReference type="ARBA" id="ARBA00022723"/>
    </source>
</evidence>
<dbReference type="GO" id="GO:0046872">
    <property type="term" value="F:metal ion binding"/>
    <property type="evidence" value="ECO:0007669"/>
    <property type="project" value="UniProtKB-KW"/>
</dbReference>
<organism evidence="10">
    <name type="scientific">Blastobotrys adeninivorans</name>
    <name type="common">Yeast</name>
    <name type="synonym">Arxula adeninivorans</name>
    <dbReference type="NCBI Taxonomy" id="409370"/>
    <lineage>
        <taxon>Eukaryota</taxon>
        <taxon>Fungi</taxon>
        <taxon>Dikarya</taxon>
        <taxon>Ascomycota</taxon>
        <taxon>Saccharomycotina</taxon>
        <taxon>Dipodascomycetes</taxon>
        <taxon>Dipodascales</taxon>
        <taxon>Trichomonascaceae</taxon>
        <taxon>Blastobotrys</taxon>
    </lineage>
</organism>
<dbReference type="InterPro" id="IPR011682">
    <property type="entry name" value="Glyco_hydro_38_C"/>
</dbReference>
<evidence type="ECO:0000256" key="8">
    <source>
        <dbReference type="ARBA" id="ARBA00071615"/>
    </source>
</evidence>
<dbReference type="Pfam" id="PF01074">
    <property type="entry name" value="Glyco_hydro_38N"/>
    <property type="match status" value="1"/>
</dbReference>
<dbReference type="Gene3D" id="1.20.1270.50">
    <property type="entry name" value="Glycoside hydrolase family 38, central domain"/>
    <property type="match status" value="1"/>
</dbReference>
<dbReference type="FunFam" id="2.70.98.30:FF:000001">
    <property type="entry name" value="alpha-mannosidase 2C1 isoform X2"/>
    <property type="match status" value="1"/>
</dbReference>
<dbReference type="InterPro" id="IPR028995">
    <property type="entry name" value="Glyco_hydro_57/38_cen_sf"/>
</dbReference>
<keyword evidence="5" id="KW-0378">Hydrolase</keyword>
<dbReference type="FunFam" id="1.20.1270.50:FF:000004">
    <property type="entry name" value="alpha-mannosidase 2C1 isoform X1"/>
    <property type="match status" value="1"/>
</dbReference>
<dbReference type="Pfam" id="PF22907">
    <property type="entry name" value="Ams1-like_1st"/>
    <property type="match status" value="1"/>
</dbReference>
<keyword evidence="6" id="KW-0326">Glycosidase</keyword>
<dbReference type="FunFam" id="3.20.110.10:FF:000002">
    <property type="entry name" value="alpha-mannosidase 2C1 isoform X1"/>
    <property type="match status" value="1"/>
</dbReference>
<dbReference type="EC" id="3.2.1.24" evidence="3"/>
<dbReference type="Gene3D" id="3.20.110.10">
    <property type="entry name" value="Glycoside hydrolase 38, N terminal domain"/>
    <property type="match status" value="1"/>
</dbReference>
<dbReference type="SUPFAM" id="SSF74650">
    <property type="entry name" value="Galactose mutarotase-like"/>
    <property type="match status" value="1"/>
</dbReference>
<reference evidence="10" key="2">
    <citation type="submission" date="2014-06" db="EMBL/GenBank/DDBJ databases">
        <title>The complete genome of Blastobotrys (Arxula) adeninivorans LS3 - a yeast of biotechnological interest.</title>
        <authorList>
            <person name="Kunze G."/>
            <person name="Gaillardin C."/>
            <person name="Czernicka M."/>
            <person name="Durrens P."/>
            <person name="Martin T."/>
            <person name="Boer E."/>
            <person name="Gabaldon T."/>
            <person name="Cruz J."/>
            <person name="Talla E."/>
            <person name="Marck C."/>
            <person name="Goffeau A."/>
            <person name="Barbe V."/>
            <person name="Baret P."/>
            <person name="Baronian K."/>
            <person name="Beier S."/>
            <person name="Bleykasten C."/>
            <person name="Bode R."/>
            <person name="Casaregola S."/>
            <person name="Despons L."/>
            <person name="Fairhead C."/>
            <person name="Giersberg M."/>
            <person name="Gierski P."/>
            <person name="Hahnel U."/>
            <person name="Hartmann A."/>
            <person name="Jankowska D."/>
            <person name="Jubin C."/>
            <person name="Jung P."/>
            <person name="Lafontaine I."/>
            <person name="Leh-Louis V."/>
            <person name="Lemaire M."/>
            <person name="Marcet-Houben M."/>
            <person name="Mascher M."/>
            <person name="Morel G."/>
            <person name="Richard G.-F."/>
            <person name="Riechen J."/>
            <person name="Sacerdot C."/>
            <person name="Sarkar A."/>
            <person name="Savel G."/>
            <person name="Schacherer J."/>
            <person name="Sherman D."/>
            <person name="Straub M.-L."/>
            <person name="Stein N."/>
            <person name="Thierry A."/>
            <person name="Trautwein-Schult A."/>
            <person name="Westhof E."/>
            <person name="Worch S."/>
            <person name="Dujon B."/>
            <person name="Souciet J.-L."/>
            <person name="Wincker P."/>
            <person name="Scholz U."/>
            <person name="Neuveglise N."/>
        </authorList>
    </citation>
    <scope>NUCLEOTIDE SEQUENCE</scope>
    <source>
        <strain evidence="10">LS3</strain>
    </source>
</reference>
<evidence type="ECO:0000256" key="3">
    <source>
        <dbReference type="ARBA" id="ARBA00012752"/>
    </source>
</evidence>
<evidence type="ECO:0000256" key="1">
    <source>
        <dbReference type="ARBA" id="ARBA00000365"/>
    </source>
</evidence>
<dbReference type="InterPro" id="IPR011330">
    <property type="entry name" value="Glyco_hydro/deAcase_b/a-brl"/>
</dbReference>
<accession>A0A060T462</accession>
<name>A0A060T462_BLAAD</name>
<proteinExistence type="inferred from homology"/>
<dbReference type="PhylomeDB" id="A0A060T462"/>
<dbReference type="PANTHER" id="PTHR46017:SF1">
    <property type="entry name" value="ALPHA-MANNOSIDASE 2C1"/>
    <property type="match status" value="1"/>
</dbReference>
<keyword evidence="4" id="KW-0479">Metal-binding</keyword>
<dbReference type="Pfam" id="PF17677">
    <property type="entry name" value="Glyco_hydro38C2"/>
    <property type="match status" value="1"/>
</dbReference>
<dbReference type="InterPro" id="IPR015341">
    <property type="entry name" value="Glyco_hydro_38_cen"/>
</dbReference>
<protein>
    <recommendedName>
        <fullName evidence="8">Alpha-mannosidase</fullName>
        <ecNumber evidence="3">3.2.1.24</ecNumber>
    </recommendedName>
</protein>
<dbReference type="GO" id="GO:0006013">
    <property type="term" value="P:mannose metabolic process"/>
    <property type="evidence" value="ECO:0007669"/>
    <property type="project" value="InterPro"/>
</dbReference>